<dbReference type="InterPro" id="IPR000994">
    <property type="entry name" value="Pept_M24"/>
</dbReference>
<dbReference type="PANTHER" id="PTHR43330">
    <property type="entry name" value="METHIONINE AMINOPEPTIDASE"/>
    <property type="match status" value="1"/>
</dbReference>
<dbReference type="InterPro" id="IPR002467">
    <property type="entry name" value="Pept_M24A_MAP1"/>
</dbReference>
<feature type="binding site" evidence="6">
    <location>
        <position position="105"/>
    </location>
    <ligand>
        <name>a divalent metal cation</name>
        <dbReference type="ChEBI" id="CHEBI:60240"/>
        <label>2</label>
        <note>catalytic</note>
    </ligand>
</feature>
<evidence type="ECO:0000259" key="8">
    <source>
        <dbReference type="PROSITE" id="PS51186"/>
    </source>
</evidence>
<dbReference type="CDD" id="cd01086">
    <property type="entry name" value="MetAP1"/>
    <property type="match status" value="1"/>
</dbReference>
<comment type="cofactor">
    <cofactor evidence="6">
        <name>Co(2+)</name>
        <dbReference type="ChEBI" id="CHEBI:48828"/>
    </cofactor>
    <cofactor evidence="6">
        <name>Zn(2+)</name>
        <dbReference type="ChEBI" id="CHEBI:29105"/>
    </cofactor>
    <cofactor evidence="6">
        <name>Mn(2+)</name>
        <dbReference type="ChEBI" id="CHEBI:29035"/>
    </cofactor>
    <cofactor evidence="6">
        <name>Fe(2+)</name>
        <dbReference type="ChEBI" id="CHEBI:29033"/>
    </cofactor>
    <text evidence="6">Binds 2 divalent metal cations per subunit. Has a high-affinity and a low affinity metal-binding site. The true nature of the physiological cofactor is under debate. The enzyme is active with cobalt, zinc, manganese or divalent iron ions. Most likely, methionine aminopeptidases function as mononuclear Fe(2+)-metalloproteases under physiological conditions, and the catalytically relevant metal-binding site has been assigned to the histidine-containing high-affinity site.</text>
</comment>
<dbReference type="RefSeq" id="WP_274456279.1">
    <property type="nucleotide sequence ID" value="NZ_CP067097.1"/>
</dbReference>
<dbReference type="SUPFAM" id="SSF55729">
    <property type="entry name" value="Acyl-CoA N-acyltransferases (Nat)"/>
    <property type="match status" value="1"/>
</dbReference>
<evidence type="ECO:0000313" key="10">
    <source>
        <dbReference type="Proteomes" id="UP001232973"/>
    </source>
</evidence>
<gene>
    <name evidence="6" type="primary">map</name>
    <name evidence="9" type="ORF">J2S03_003090</name>
</gene>
<dbReference type="CDD" id="cd04301">
    <property type="entry name" value="NAT_SF"/>
    <property type="match status" value="1"/>
</dbReference>
<name>A0ABT9XNE1_9BACL</name>
<feature type="binding site" evidence="6">
    <location>
        <position position="238"/>
    </location>
    <ligand>
        <name>a divalent metal cation</name>
        <dbReference type="ChEBI" id="CHEBI:60240"/>
        <label>2</label>
        <note>catalytic</note>
    </ligand>
</feature>
<keyword evidence="5 6" id="KW-0378">Hydrolase</keyword>
<comment type="caution">
    <text evidence="9">The sequence shown here is derived from an EMBL/GenBank/DDBJ whole genome shotgun (WGS) entry which is preliminary data.</text>
</comment>
<dbReference type="GO" id="GO:0004177">
    <property type="term" value="F:aminopeptidase activity"/>
    <property type="evidence" value="ECO:0007669"/>
    <property type="project" value="UniProtKB-KW"/>
</dbReference>
<evidence type="ECO:0000256" key="3">
    <source>
        <dbReference type="ARBA" id="ARBA00022670"/>
    </source>
</evidence>
<dbReference type="InterPro" id="IPR001714">
    <property type="entry name" value="Pept_M24_MAP"/>
</dbReference>
<comment type="similarity">
    <text evidence="6">Belongs to the peptidase M24A family. Methionine aminopeptidase type 1 subfamily.</text>
</comment>
<evidence type="ECO:0000313" key="9">
    <source>
        <dbReference type="EMBL" id="MDQ0191221.1"/>
    </source>
</evidence>
<keyword evidence="2 6" id="KW-0031">Aminopeptidase</keyword>
<dbReference type="HAMAP" id="MF_01974">
    <property type="entry name" value="MetAP_1"/>
    <property type="match status" value="1"/>
</dbReference>
<dbReference type="Gene3D" id="3.40.630.30">
    <property type="match status" value="1"/>
</dbReference>
<dbReference type="Pfam" id="PF00557">
    <property type="entry name" value="Peptidase_M24"/>
    <property type="match status" value="1"/>
</dbReference>
<protein>
    <recommendedName>
        <fullName evidence="6 7">Methionine aminopeptidase</fullName>
        <shortName evidence="6">MAP</shortName>
        <shortName evidence="6">MetAP</shortName>
        <ecNumber evidence="6 7">3.4.11.18</ecNumber>
    </recommendedName>
    <alternativeName>
        <fullName evidence="6">Peptidase M</fullName>
    </alternativeName>
</protein>
<feature type="binding site" evidence="6">
    <location>
        <position position="105"/>
    </location>
    <ligand>
        <name>a divalent metal cation</name>
        <dbReference type="ChEBI" id="CHEBI:60240"/>
        <label>1</label>
    </ligand>
</feature>
<keyword evidence="3 6" id="KW-0645">Protease</keyword>
<dbReference type="PROSITE" id="PS51186">
    <property type="entry name" value="GNAT"/>
    <property type="match status" value="1"/>
</dbReference>
<feature type="binding site" evidence="6">
    <location>
        <position position="174"/>
    </location>
    <ligand>
        <name>a divalent metal cation</name>
        <dbReference type="ChEBI" id="CHEBI:60240"/>
        <label>2</label>
        <note>catalytic</note>
    </ligand>
</feature>
<evidence type="ECO:0000256" key="5">
    <source>
        <dbReference type="ARBA" id="ARBA00022801"/>
    </source>
</evidence>
<comment type="subunit">
    <text evidence="6">Monomer.</text>
</comment>
<keyword evidence="10" id="KW-1185">Reference proteome</keyword>
<dbReference type="PRINTS" id="PR00599">
    <property type="entry name" value="MAPEPTIDASE"/>
</dbReference>
<evidence type="ECO:0000256" key="4">
    <source>
        <dbReference type="ARBA" id="ARBA00022723"/>
    </source>
</evidence>
<dbReference type="Proteomes" id="UP001232973">
    <property type="component" value="Unassembled WGS sequence"/>
</dbReference>
<dbReference type="SUPFAM" id="SSF55920">
    <property type="entry name" value="Creatinase/aminopeptidase"/>
    <property type="match status" value="1"/>
</dbReference>
<evidence type="ECO:0000256" key="7">
    <source>
        <dbReference type="RuleBase" id="RU003653"/>
    </source>
</evidence>
<dbReference type="NCBIfam" id="TIGR00500">
    <property type="entry name" value="met_pdase_I"/>
    <property type="match status" value="1"/>
</dbReference>
<feature type="binding site" evidence="6">
    <location>
        <position position="207"/>
    </location>
    <ligand>
        <name>a divalent metal cation</name>
        <dbReference type="ChEBI" id="CHEBI:60240"/>
        <label>2</label>
        <note>catalytic</note>
    </ligand>
</feature>
<feature type="binding site" evidence="6">
    <location>
        <position position="181"/>
    </location>
    <ligand>
        <name>substrate</name>
    </ligand>
</feature>
<dbReference type="Pfam" id="PF00583">
    <property type="entry name" value="Acetyltransf_1"/>
    <property type="match status" value="1"/>
</dbReference>
<dbReference type="EC" id="3.4.11.18" evidence="6 7"/>
<dbReference type="InterPro" id="IPR036005">
    <property type="entry name" value="Creatinase/aminopeptidase-like"/>
</dbReference>
<feature type="binding site" evidence="6">
    <location>
        <position position="77"/>
    </location>
    <ligand>
        <name>substrate</name>
    </ligand>
</feature>
<comment type="function">
    <text evidence="1 6">Removes the N-terminal methionine from nascent proteins. The N-terminal methionine is often cleaved when the second residue in the primary sequence is small and uncharged (Met-Ala-, Cys, Gly, Pro, Ser, Thr, or Val). Requires deformylation of the N(alpha)-formylated initiator methionine before it can be hydrolyzed.</text>
</comment>
<dbReference type="PANTHER" id="PTHR43330:SF27">
    <property type="entry name" value="METHIONINE AMINOPEPTIDASE"/>
    <property type="match status" value="1"/>
</dbReference>
<feature type="domain" description="N-acetyltransferase" evidence="8">
    <location>
        <begin position="272"/>
        <end position="414"/>
    </location>
</feature>
<accession>A0ABT9XNE1</accession>
<dbReference type="Gene3D" id="3.90.230.10">
    <property type="entry name" value="Creatinase/methionine aminopeptidase superfamily"/>
    <property type="match status" value="1"/>
</dbReference>
<proteinExistence type="inferred from homology"/>
<organism evidence="9 10">
    <name type="scientific">Alicyclobacillus cycloheptanicus</name>
    <dbReference type="NCBI Taxonomy" id="1457"/>
    <lineage>
        <taxon>Bacteria</taxon>
        <taxon>Bacillati</taxon>
        <taxon>Bacillota</taxon>
        <taxon>Bacilli</taxon>
        <taxon>Bacillales</taxon>
        <taxon>Alicyclobacillaceae</taxon>
        <taxon>Alicyclobacillus</taxon>
    </lineage>
</organism>
<reference evidence="9 10" key="1">
    <citation type="submission" date="2023-07" db="EMBL/GenBank/DDBJ databases">
        <title>Genomic Encyclopedia of Type Strains, Phase IV (KMG-IV): sequencing the most valuable type-strain genomes for metagenomic binning, comparative biology and taxonomic classification.</title>
        <authorList>
            <person name="Goeker M."/>
        </authorList>
    </citation>
    <scope>NUCLEOTIDE SEQUENCE [LARGE SCALE GENOMIC DNA]</scope>
    <source>
        <strain evidence="9 10">DSM 4006</strain>
    </source>
</reference>
<feature type="binding site" evidence="6">
    <location>
        <position position="94"/>
    </location>
    <ligand>
        <name>a divalent metal cation</name>
        <dbReference type="ChEBI" id="CHEBI:60240"/>
        <label>1</label>
    </ligand>
</feature>
<keyword evidence="4 6" id="KW-0479">Metal-binding</keyword>
<dbReference type="InterPro" id="IPR000182">
    <property type="entry name" value="GNAT_dom"/>
</dbReference>
<evidence type="ECO:0000256" key="6">
    <source>
        <dbReference type="HAMAP-Rule" id="MF_01974"/>
    </source>
</evidence>
<evidence type="ECO:0000256" key="2">
    <source>
        <dbReference type="ARBA" id="ARBA00022438"/>
    </source>
</evidence>
<feature type="binding site" evidence="6">
    <location>
        <position position="238"/>
    </location>
    <ligand>
        <name>a divalent metal cation</name>
        <dbReference type="ChEBI" id="CHEBI:60240"/>
        <label>1</label>
    </ligand>
</feature>
<sequence>MIHIRSAEEIRRFRACGAVNRWVHSNIYKALQPGVTTRELDEIAARVLAEAGATSSIREPQGFPGHVCISINDEVGHGVPGTRAIVPGDLVKVDVSVCYAGVHTDAAVTHQVGAGVQTAEFLRQAVLLRQAAQNALWAGIAQARAGKRCSDISSAIQSVVRTHGLMVVRRAFGHGVGTDLHEEPAIANFGPPGTGPVLRPGMVVAIEPVVSAGSRLTYRKPDGWTDATVDGSLAAHFEHTVVITDRDPEIVTFDADVPGLGKADDGLSQAPIVMRPMRRDDENRLLHLAAREMDAILMKAWGRRVNPAEIFDPEATIEVLEDGSGRLVGFFAYSQPATALHLNTIVIDAKFQGQGFGGRVMKRLEEIARQKGLHAITLHVQKNNERAIRFYRRLGYRDRGTAYANTLRMSKAIWKE</sequence>
<evidence type="ECO:0000256" key="1">
    <source>
        <dbReference type="ARBA" id="ARBA00002521"/>
    </source>
</evidence>
<dbReference type="EMBL" id="JAUSTP010000035">
    <property type="protein sequence ID" value="MDQ0191221.1"/>
    <property type="molecule type" value="Genomic_DNA"/>
</dbReference>
<comment type="catalytic activity">
    <reaction evidence="6 7">
        <text>Release of N-terminal amino acids, preferentially methionine, from peptides and arylamides.</text>
        <dbReference type="EC" id="3.4.11.18"/>
    </reaction>
</comment>
<dbReference type="InterPro" id="IPR016181">
    <property type="entry name" value="Acyl_CoA_acyltransferase"/>
</dbReference>